<evidence type="ECO:0000256" key="4">
    <source>
        <dbReference type="ARBA" id="ARBA00023136"/>
    </source>
</evidence>
<comment type="subcellular location">
    <subcellularLocation>
        <location evidence="1">Membrane</location>
        <topology evidence="1">Multi-pass membrane protein</topology>
    </subcellularLocation>
</comment>
<reference evidence="7" key="1">
    <citation type="journal article" date="2016" name="Gigascience">
        <title>De novo construction of an expanded transcriptome assembly for the western tarnished plant bug, Lygus hesperus.</title>
        <authorList>
            <person name="Tassone E.E."/>
            <person name="Geib S.M."/>
            <person name="Hall B."/>
            <person name="Fabrick J.A."/>
            <person name="Brent C.S."/>
            <person name="Hull J.J."/>
        </authorList>
    </citation>
    <scope>NUCLEOTIDE SEQUENCE</scope>
</reference>
<evidence type="ECO:0000256" key="1">
    <source>
        <dbReference type="ARBA" id="ARBA00004141"/>
    </source>
</evidence>
<feature type="compositionally biased region" description="Basic and acidic residues" evidence="5">
    <location>
        <begin position="353"/>
        <end position="373"/>
    </location>
</feature>
<evidence type="ECO:0000256" key="6">
    <source>
        <dbReference type="SAM" id="Phobius"/>
    </source>
</evidence>
<evidence type="ECO:0000313" key="7">
    <source>
        <dbReference type="EMBL" id="JAQ08831.1"/>
    </source>
</evidence>
<keyword evidence="3 6" id="KW-1133">Transmembrane helix</keyword>
<feature type="region of interest" description="Disordered" evidence="5">
    <location>
        <begin position="351"/>
        <end position="373"/>
    </location>
</feature>
<dbReference type="CDD" id="cd03127">
    <property type="entry name" value="tetraspanin_LEL"/>
    <property type="match status" value="1"/>
</dbReference>
<proteinExistence type="predicted"/>
<dbReference type="GO" id="GO:0005886">
    <property type="term" value="C:plasma membrane"/>
    <property type="evidence" value="ECO:0007669"/>
    <property type="project" value="TreeGrafter"/>
</dbReference>
<dbReference type="SUPFAM" id="SSF48652">
    <property type="entry name" value="Tetraspanin"/>
    <property type="match status" value="1"/>
</dbReference>
<protein>
    <submittedName>
        <fullName evidence="7">Tetraspanin-1</fullName>
    </submittedName>
</protein>
<evidence type="ECO:0000256" key="2">
    <source>
        <dbReference type="ARBA" id="ARBA00022692"/>
    </source>
</evidence>
<gene>
    <name evidence="7" type="primary">Tspan1_2</name>
    <name evidence="7" type="ORF">g.64374</name>
</gene>
<dbReference type="Pfam" id="PF00335">
    <property type="entry name" value="Tetraspanin"/>
    <property type="match status" value="1"/>
</dbReference>
<accession>A0A146LLG6</accession>
<name>A0A146LLG6_LYGHE</name>
<keyword evidence="2 6" id="KW-0812">Transmembrane</keyword>
<dbReference type="EMBL" id="GDHC01009798">
    <property type="protein sequence ID" value="JAQ08831.1"/>
    <property type="molecule type" value="Transcribed_RNA"/>
</dbReference>
<feature type="transmembrane region" description="Helical" evidence="6">
    <location>
        <begin position="34"/>
        <end position="58"/>
    </location>
</feature>
<organism evidence="7">
    <name type="scientific">Lygus hesperus</name>
    <name type="common">Western plant bug</name>
    <dbReference type="NCBI Taxonomy" id="30085"/>
    <lineage>
        <taxon>Eukaryota</taxon>
        <taxon>Metazoa</taxon>
        <taxon>Ecdysozoa</taxon>
        <taxon>Arthropoda</taxon>
        <taxon>Hexapoda</taxon>
        <taxon>Insecta</taxon>
        <taxon>Pterygota</taxon>
        <taxon>Neoptera</taxon>
        <taxon>Paraneoptera</taxon>
        <taxon>Hemiptera</taxon>
        <taxon>Heteroptera</taxon>
        <taxon>Panheteroptera</taxon>
        <taxon>Cimicomorpha</taxon>
        <taxon>Miridae</taxon>
        <taxon>Mirini</taxon>
        <taxon>Lygus</taxon>
    </lineage>
</organism>
<dbReference type="InterPro" id="IPR008952">
    <property type="entry name" value="Tetraspanin_EC2_sf"/>
</dbReference>
<feature type="transmembrane region" description="Helical" evidence="6">
    <location>
        <begin position="109"/>
        <end position="130"/>
    </location>
</feature>
<feature type="compositionally biased region" description="Low complexity" evidence="5">
    <location>
        <begin position="407"/>
        <end position="419"/>
    </location>
</feature>
<feature type="transmembrane region" description="Helical" evidence="6">
    <location>
        <begin position="78"/>
        <end position="97"/>
    </location>
</feature>
<feature type="transmembrane region" description="Helical" evidence="6">
    <location>
        <begin position="288"/>
        <end position="308"/>
    </location>
</feature>
<dbReference type="AlphaFoldDB" id="A0A146LLG6"/>
<feature type="region of interest" description="Disordered" evidence="5">
    <location>
        <begin position="407"/>
        <end position="432"/>
    </location>
</feature>
<dbReference type="PANTHER" id="PTHR19282:SF554">
    <property type="entry name" value="ANTIGEN, PUTATIVE-RELATED"/>
    <property type="match status" value="1"/>
</dbReference>
<sequence>MVLGAVYNPQPQYPVNPLRSAPAAPYPTMRYYRLWIYTCNALLFMSAIGFSIVLAKVLILDPRRQLVPTLSLAQPSFLYAYAALLFQSGVLQTIGCLGASRLNDRLLNIYLLLLLVLLLGDILLGVVWLFKYDKISTDLRPLLNHSFVLRYGVDSEFTSLWDAVQSQYRCCGVYGYADFLQYNLTVDTGLAGSPSPAGTIALPKSCCRESPLVAAALRNFHYAMSTSTTTASPSSPSAAHIVTRTAASRPATLGSRAADERRCTSGGLIHQQNCHRIILDWLNSTAHILFVLGYCVIAFIKICFLGILRYEIREMIQKIKLVQESEKAEGADIAKTAKQNNGTILQAVQSHSIVRDGGEGERKSNNSKPDKRHVSNVLQDAGTDSDTNSHCALILNDASDTPAHAVGTAGTTGTNGNNNYEMGDLSGHRPRT</sequence>
<dbReference type="Gene3D" id="1.10.1450.10">
    <property type="entry name" value="Tetraspanin"/>
    <property type="match status" value="1"/>
</dbReference>
<dbReference type="InterPro" id="IPR018499">
    <property type="entry name" value="Tetraspanin/Peripherin"/>
</dbReference>
<dbReference type="PANTHER" id="PTHR19282">
    <property type="entry name" value="TETRASPANIN"/>
    <property type="match status" value="1"/>
</dbReference>
<evidence type="ECO:0000256" key="3">
    <source>
        <dbReference type="ARBA" id="ARBA00022989"/>
    </source>
</evidence>
<keyword evidence="4 6" id="KW-0472">Membrane</keyword>
<evidence type="ECO:0000256" key="5">
    <source>
        <dbReference type="SAM" id="MobiDB-lite"/>
    </source>
</evidence>